<name>A0A4Q0A2R3_9FUNG</name>
<dbReference type="InterPro" id="IPR018617">
    <property type="entry name" value="Ima1_N"/>
</dbReference>
<evidence type="ECO:0000256" key="1">
    <source>
        <dbReference type="ARBA" id="ARBA00004473"/>
    </source>
</evidence>
<dbReference type="GO" id="GO:0005637">
    <property type="term" value="C:nuclear inner membrane"/>
    <property type="evidence" value="ECO:0007669"/>
    <property type="project" value="UniProtKB-SubCell"/>
</dbReference>
<dbReference type="PANTHER" id="PTHR28538:SF1">
    <property type="entry name" value="INTEGRAL INNER NUCLEAR MEMBRANE PROTEIN IMA1"/>
    <property type="match status" value="1"/>
</dbReference>
<organism evidence="9 10">
    <name type="scientific">Dimargaris cristalligena</name>
    <dbReference type="NCBI Taxonomy" id="215637"/>
    <lineage>
        <taxon>Eukaryota</taxon>
        <taxon>Fungi</taxon>
        <taxon>Fungi incertae sedis</taxon>
        <taxon>Zoopagomycota</taxon>
        <taxon>Kickxellomycotina</taxon>
        <taxon>Dimargaritomycetes</taxon>
        <taxon>Dimargaritales</taxon>
        <taxon>Dimargaritaceae</taxon>
        <taxon>Dimargaris</taxon>
    </lineage>
</organism>
<evidence type="ECO:0000256" key="4">
    <source>
        <dbReference type="ARBA" id="ARBA00023136"/>
    </source>
</evidence>
<comment type="subcellular location">
    <subcellularLocation>
        <location evidence="1">Nucleus inner membrane</location>
        <topology evidence="1">Multi-pass membrane protein</topology>
    </subcellularLocation>
</comment>
<feature type="compositionally biased region" description="Polar residues" evidence="6">
    <location>
        <begin position="120"/>
        <end position="134"/>
    </location>
</feature>
<dbReference type="GO" id="GO:0034992">
    <property type="term" value="C:microtubule organizing center attachment site"/>
    <property type="evidence" value="ECO:0007669"/>
    <property type="project" value="TreeGrafter"/>
</dbReference>
<evidence type="ECO:0000256" key="3">
    <source>
        <dbReference type="ARBA" id="ARBA00022989"/>
    </source>
</evidence>
<dbReference type="EMBL" id="ML002268">
    <property type="protein sequence ID" value="RKP39480.1"/>
    <property type="molecule type" value="Genomic_DNA"/>
</dbReference>
<keyword evidence="10" id="KW-1185">Reference proteome</keyword>
<feature type="transmembrane region" description="Helical" evidence="7">
    <location>
        <begin position="367"/>
        <end position="389"/>
    </location>
</feature>
<accession>A0A4Q0A2R3</accession>
<evidence type="ECO:0000256" key="2">
    <source>
        <dbReference type="ARBA" id="ARBA00022692"/>
    </source>
</evidence>
<evidence type="ECO:0000259" key="8">
    <source>
        <dbReference type="Pfam" id="PF09779"/>
    </source>
</evidence>
<dbReference type="STRING" id="215637.A0A4Q0A2R3"/>
<dbReference type="PANTHER" id="PTHR28538">
    <property type="entry name" value="INTEGRAL INNER NUCLEAR MEMBRANE PROTEIN IMA1"/>
    <property type="match status" value="1"/>
</dbReference>
<sequence>MGFDLFGRLRLRGRGAFAPRRRCFYCNQTSVPRRPLPGHRGQRVLVSQRSIDSGTEAHDDPLTIYNVATEDSRRDWYCELCENWNLFDAQGELVDNYHALGLQPPPPHLPDTDPTITATASGVSTRLGSPTLSPTRLDHGPLSRAGSPLHSPFPSPSLPGGDGGLPQPPLTFCDVCLHNQQIGQQALGDYIPDEDDPQYAERCRTVKDYQLNLERLYPPVCPDCQQRVDRRLRVCDRKIKSKVLQSSLRRSKDQRHKARIPRIVKPGLGARLKWYALALLWMAMWLGTNVMLLGGALQPDQELQAAECPVAPFLPARTIVADNDHAYWATHSPNTNFDSLGARSFIGVSPVNWPKLISVVHRSQLPLALYGMIILLLMFRFDPTWIYVIRRQHCTVIYRNLYRRYQTLAHIIQALAMLSLLLDNNGFLFYETALILYNICFFYSLYRIRVKDPIKFRLTTLASPVRKTHPYSSTPTPFAIPGYRTAQPDIIETQSFLNNLRIFTDLTGDDTESIDSNSSLYHDPFAQNGSQSVGRRSLSNHPSLFTDRRQSLRQSFSNTPELVGTPSNRNLRHGVQFTEPLSISNYERSQPTTPTRSPRELDGFFGAAFTRSVSFPVESDNYDGRPASLQFNPANFSNMNKRDGVRNRSASFMHDHMFSSNADTGLEGLFAETVRVTDPRTPKAWSRGGILGFPTVLQPIWRLCCALATWLFPPVFVSNALSFHQSTLARLVFATISLLSRLLATHSPIAFVIHLAMVMYSATTTATVLVTHGEGTHPSSQPPANLYHQKSFNASATGSPPNDRISKGDPLHATTFASRTLRQSSSASTTGRDSSFGLLHWITHLPVKKIINLGLALARLVLGYLLLVQWSESEFPLYFRLGTGWAFPIRLWQELERCTWFGRKLPEPSSILLTLPAGTSHLPPIRWLPGLLWLASGVTSPVKSHLLAWFVFPFRLLLMTASQWMYPTELSLIDCTMANNTSPD</sequence>
<evidence type="ECO:0000256" key="7">
    <source>
        <dbReference type="SAM" id="Phobius"/>
    </source>
</evidence>
<keyword evidence="4 7" id="KW-0472">Membrane</keyword>
<dbReference type="InterPro" id="IPR042321">
    <property type="entry name" value="Ima1"/>
</dbReference>
<feature type="region of interest" description="Disordered" evidence="6">
    <location>
        <begin position="120"/>
        <end position="164"/>
    </location>
</feature>
<proteinExistence type="predicted"/>
<keyword evidence="5" id="KW-0539">Nucleus</keyword>
<feature type="region of interest" description="Disordered" evidence="6">
    <location>
        <begin position="580"/>
        <end position="600"/>
    </location>
</feature>
<dbReference type="GO" id="GO:0044732">
    <property type="term" value="C:mitotic spindle pole body"/>
    <property type="evidence" value="ECO:0007669"/>
    <property type="project" value="TreeGrafter"/>
</dbReference>
<feature type="compositionally biased region" description="Polar residues" evidence="6">
    <location>
        <begin position="527"/>
        <end position="542"/>
    </location>
</feature>
<evidence type="ECO:0000313" key="10">
    <source>
        <dbReference type="Proteomes" id="UP000268162"/>
    </source>
</evidence>
<dbReference type="Proteomes" id="UP000268162">
    <property type="component" value="Unassembled WGS sequence"/>
</dbReference>
<feature type="compositionally biased region" description="Polar residues" evidence="6">
    <location>
        <begin position="580"/>
        <end position="596"/>
    </location>
</feature>
<gene>
    <name evidence="9" type="ORF">BJ085DRAFT_35219</name>
</gene>
<feature type="transmembrane region" description="Helical" evidence="7">
    <location>
        <begin position="427"/>
        <end position="446"/>
    </location>
</feature>
<reference evidence="10" key="1">
    <citation type="journal article" date="2018" name="Nat. Microbiol.">
        <title>Leveraging single-cell genomics to expand the fungal tree of life.</title>
        <authorList>
            <person name="Ahrendt S.R."/>
            <person name="Quandt C.A."/>
            <person name="Ciobanu D."/>
            <person name="Clum A."/>
            <person name="Salamov A."/>
            <person name="Andreopoulos B."/>
            <person name="Cheng J.F."/>
            <person name="Woyke T."/>
            <person name="Pelin A."/>
            <person name="Henrissat B."/>
            <person name="Reynolds N.K."/>
            <person name="Benny G.L."/>
            <person name="Smith M.E."/>
            <person name="James T.Y."/>
            <person name="Grigoriev I.V."/>
        </authorList>
    </citation>
    <scope>NUCLEOTIDE SEQUENCE [LARGE SCALE GENOMIC DNA]</scope>
    <source>
        <strain evidence="10">RSA 468</strain>
    </source>
</reference>
<dbReference type="GO" id="GO:0071765">
    <property type="term" value="P:nuclear inner membrane organization"/>
    <property type="evidence" value="ECO:0007669"/>
    <property type="project" value="InterPro"/>
</dbReference>
<keyword evidence="3 7" id="KW-1133">Transmembrane helix</keyword>
<protein>
    <recommendedName>
        <fullName evidence="8">Ima1 N-terminal domain-containing protein</fullName>
    </recommendedName>
</protein>
<keyword evidence="2 7" id="KW-0812">Transmembrane</keyword>
<dbReference type="GO" id="GO:0034506">
    <property type="term" value="C:chromosome, centromeric core domain"/>
    <property type="evidence" value="ECO:0007669"/>
    <property type="project" value="TreeGrafter"/>
</dbReference>
<evidence type="ECO:0000256" key="6">
    <source>
        <dbReference type="SAM" id="MobiDB-lite"/>
    </source>
</evidence>
<dbReference type="AlphaFoldDB" id="A0A4Q0A2R3"/>
<dbReference type="Pfam" id="PF09779">
    <property type="entry name" value="Ima1_N"/>
    <property type="match status" value="1"/>
</dbReference>
<evidence type="ECO:0000256" key="5">
    <source>
        <dbReference type="ARBA" id="ARBA00023242"/>
    </source>
</evidence>
<feature type="domain" description="Ima1 N-terminal" evidence="8">
    <location>
        <begin position="70"/>
        <end position="228"/>
    </location>
</feature>
<feature type="region of interest" description="Disordered" evidence="6">
    <location>
        <begin position="517"/>
        <end position="542"/>
    </location>
</feature>
<evidence type="ECO:0000313" key="9">
    <source>
        <dbReference type="EMBL" id="RKP39480.1"/>
    </source>
</evidence>